<sequence length="373" mass="41122">MMENKLVELSDQEVHIDFKLGCKCRANVRVTSLSTCTPVLFKVQTSSPHKFLVNPPTGFIPPLSYATFQIILKPQTQLPSSFPRSPSDRFLIKTAEFRESTQSEYINSWFNSQPHLVTFDVKLKVAYVGVFLFRHAIHASDVEAVKNIVKRQKDIVTELTRHEMDLLIRLVNESDNSDKPMSLLSEAGFKTASENFDRGDIVDCQDSDGHKALNVCASKGNVSHADYYKPCKEVLEIPEGDLALTAARRGDVKNLEKLLRKGVNVNHGDQYGLTALHAAAIKGYKDAVLLLTEAGMDLECHDKEGHTALHLAVEGGNLDTVELLVNEGANVNVISKMGATPLYMANVMGYDHISRFLSSRGASSSLLPSCSSS</sequence>
<feature type="repeat" description="ANK" evidence="3">
    <location>
        <begin position="304"/>
        <end position="336"/>
    </location>
</feature>
<dbReference type="SUPFAM" id="SSF48403">
    <property type="entry name" value="Ankyrin repeat"/>
    <property type="match status" value="1"/>
</dbReference>
<dbReference type="PANTHER" id="PTHR24134">
    <property type="entry name" value="ANKYRIN REPEAT-CONTAINING PROTEIN DDB_G0279043"/>
    <property type="match status" value="1"/>
</dbReference>
<comment type="caution">
    <text evidence="5">The sequence shown here is derived from an EMBL/GenBank/DDBJ whole genome shotgun (WGS) entry which is preliminary data.</text>
</comment>
<proteinExistence type="predicted"/>
<dbReference type="Gene3D" id="2.60.40.10">
    <property type="entry name" value="Immunoglobulins"/>
    <property type="match status" value="1"/>
</dbReference>
<evidence type="ECO:0000313" key="6">
    <source>
        <dbReference type="Proteomes" id="UP000631114"/>
    </source>
</evidence>
<dbReference type="Gene3D" id="1.25.40.20">
    <property type="entry name" value="Ankyrin repeat-containing domain"/>
    <property type="match status" value="1"/>
</dbReference>
<dbReference type="Pfam" id="PF12796">
    <property type="entry name" value="Ank_2"/>
    <property type="match status" value="1"/>
</dbReference>
<dbReference type="PRINTS" id="PR01415">
    <property type="entry name" value="ANKYRIN"/>
</dbReference>
<dbReference type="PROSITE" id="PS50297">
    <property type="entry name" value="ANK_REP_REGION"/>
    <property type="match status" value="2"/>
</dbReference>
<dbReference type="InterPro" id="IPR002110">
    <property type="entry name" value="Ankyrin_rpt"/>
</dbReference>
<keyword evidence="6" id="KW-1185">Reference proteome</keyword>
<keyword evidence="1" id="KW-0677">Repeat</keyword>
<organism evidence="5 6">
    <name type="scientific">Coptis chinensis</name>
    <dbReference type="NCBI Taxonomy" id="261450"/>
    <lineage>
        <taxon>Eukaryota</taxon>
        <taxon>Viridiplantae</taxon>
        <taxon>Streptophyta</taxon>
        <taxon>Embryophyta</taxon>
        <taxon>Tracheophyta</taxon>
        <taxon>Spermatophyta</taxon>
        <taxon>Magnoliopsida</taxon>
        <taxon>Ranunculales</taxon>
        <taxon>Ranunculaceae</taxon>
        <taxon>Coptidoideae</taxon>
        <taxon>Coptis</taxon>
    </lineage>
</organism>
<evidence type="ECO:0000256" key="2">
    <source>
        <dbReference type="ARBA" id="ARBA00023043"/>
    </source>
</evidence>
<dbReference type="AlphaFoldDB" id="A0A835HAE1"/>
<protein>
    <recommendedName>
        <fullName evidence="4">MSP domain-containing protein</fullName>
    </recommendedName>
</protein>
<dbReference type="Pfam" id="PF00635">
    <property type="entry name" value="Motile_Sperm"/>
    <property type="match status" value="1"/>
</dbReference>
<evidence type="ECO:0000256" key="3">
    <source>
        <dbReference type="PROSITE-ProRule" id="PRU00023"/>
    </source>
</evidence>
<dbReference type="InterPro" id="IPR013783">
    <property type="entry name" value="Ig-like_fold"/>
</dbReference>
<keyword evidence="2 3" id="KW-0040">ANK repeat</keyword>
<feature type="domain" description="MSP" evidence="4">
    <location>
        <begin position="4"/>
        <end position="128"/>
    </location>
</feature>
<dbReference type="Proteomes" id="UP000631114">
    <property type="component" value="Unassembled WGS sequence"/>
</dbReference>
<dbReference type="OrthoDB" id="194358at2759"/>
<feature type="repeat" description="ANK" evidence="3">
    <location>
        <begin position="271"/>
        <end position="303"/>
    </location>
</feature>
<dbReference type="InterPro" id="IPR000535">
    <property type="entry name" value="MSP_dom"/>
</dbReference>
<evidence type="ECO:0000259" key="4">
    <source>
        <dbReference type="PROSITE" id="PS50202"/>
    </source>
</evidence>
<dbReference type="PROSITE" id="PS50088">
    <property type="entry name" value="ANK_REPEAT"/>
    <property type="match status" value="2"/>
</dbReference>
<dbReference type="Pfam" id="PF13637">
    <property type="entry name" value="Ank_4"/>
    <property type="match status" value="1"/>
</dbReference>
<dbReference type="EMBL" id="JADFTS010000008">
    <property type="protein sequence ID" value="KAF9593368.1"/>
    <property type="molecule type" value="Genomic_DNA"/>
</dbReference>
<dbReference type="InterPro" id="IPR008962">
    <property type="entry name" value="PapD-like_sf"/>
</dbReference>
<name>A0A835HAE1_9MAGN</name>
<evidence type="ECO:0000313" key="5">
    <source>
        <dbReference type="EMBL" id="KAF9593368.1"/>
    </source>
</evidence>
<reference evidence="5 6" key="1">
    <citation type="submission" date="2020-10" db="EMBL/GenBank/DDBJ databases">
        <title>The Coptis chinensis genome and diversification of protoberbering-type alkaloids.</title>
        <authorList>
            <person name="Wang B."/>
            <person name="Shu S."/>
            <person name="Song C."/>
            <person name="Liu Y."/>
        </authorList>
    </citation>
    <scope>NUCLEOTIDE SEQUENCE [LARGE SCALE GENOMIC DNA]</scope>
    <source>
        <strain evidence="5">HL-2020</strain>
        <tissue evidence="5">Leaf</tissue>
    </source>
</reference>
<evidence type="ECO:0000256" key="1">
    <source>
        <dbReference type="ARBA" id="ARBA00022737"/>
    </source>
</evidence>
<dbReference type="SMART" id="SM00248">
    <property type="entry name" value="ANK"/>
    <property type="match status" value="4"/>
</dbReference>
<dbReference type="InterPro" id="IPR036770">
    <property type="entry name" value="Ankyrin_rpt-contain_sf"/>
</dbReference>
<accession>A0A835HAE1</accession>
<dbReference type="SUPFAM" id="SSF49354">
    <property type="entry name" value="PapD-like"/>
    <property type="match status" value="1"/>
</dbReference>
<gene>
    <name evidence="5" type="ORF">IFM89_022067</name>
</gene>
<dbReference type="PANTHER" id="PTHR24134:SF9">
    <property type="entry name" value="ANKYRIN REPEAT AND SOCS BOX PROTEIN 8"/>
    <property type="match status" value="1"/>
</dbReference>
<dbReference type="PROSITE" id="PS50202">
    <property type="entry name" value="MSP"/>
    <property type="match status" value="1"/>
</dbReference>